<comment type="caution">
    <text evidence="5">The sequence shown here is derived from an EMBL/GenBank/DDBJ whole genome shotgun (WGS) entry which is preliminary data.</text>
</comment>
<evidence type="ECO:0000256" key="1">
    <source>
        <dbReference type="ARBA" id="ARBA00004430"/>
    </source>
</evidence>
<reference evidence="5 6" key="1">
    <citation type="journal article" date="2015" name="Genome Biol. Evol.">
        <title>Comparative Genomics of a Bacterivorous Green Alga Reveals Evolutionary Causalities and Consequences of Phago-Mixotrophic Mode of Nutrition.</title>
        <authorList>
            <person name="Burns J.A."/>
            <person name="Paasch A."/>
            <person name="Narechania A."/>
            <person name="Kim E."/>
        </authorList>
    </citation>
    <scope>NUCLEOTIDE SEQUENCE [LARGE SCALE GENOMIC DNA]</scope>
    <source>
        <strain evidence="5 6">PLY_AMNH</strain>
    </source>
</reference>
<name>A0AAE0BLT0_9CHLO</name>
<evidence type="ECO:0000313" key="5">
    <source>
        <dbReference type="EMBL" id="KAK3238069.1"/>
    </source>
</evidence>
<dbReference type="InterPro" id="IPR001611">
    <property type="entry name" value="Leu-rich_rpt"/>
</dbReference>
<dbReference type="InterPro" id="IPR057207">
    <property type="entry name" value="FBXL15_LRR"/>
</dbReference>
<keyword evidence="6" id="KW-1185">Reference proteome</keyword>
<dbReference type="SMART" id="SM00367">
    <property type="entry name" value="LRR_CC"/>
    <property type="match status" value="5"/>
</dbReference>
<dbReference type="PANTHER" id="PTHR13382:SF7">
    <property type="entry name" value="LEUCINE-RICH REPEAT-CONTAINING PROTEIN"/>
    <property type="match status" value="1"/>
</dbReference>
<dbReference type="InterPro" id="IPR006553">
    <property type="entry name" value="Leu-rich_rpt_Cys-con_subtyp"/>
</dbReference>
<dbReference type="Pfam" id="PF13516">
    <property type="entry name" value="LRR_6"/>
    <property type="match status" value="1"/>
</dbReference>
<dbReference type="Proteomes" id="UP001190700">
    <property type="component" value="Unassembled WGS sequence"/>
</dbReference>
<dbReference type="Gene3D" id="3.80.10.10">
    <property type="entry name" value="Ribonuclease Inhibitor"/>
    <property type="match status" value="1"/>
</dbReference>
<dbReference type="EMBL" id="LGRX02034339">
    <property type="protein sequence ID" value="KAK3238069.1"/>
    <property type="molecule type" value="Genomic_DNA"/>
</dbReference>
<dbReference type="AlphaFoldDB" id="A0AAE0BLT0"/>
<dbReference type="InterPro" id="IPR050648">
    <property type="entry name" value="F-box_LRR-repeat"/>
</dbReference>
<proteinExistence type="predicted"/>
<comment type="subcellular location">
    <subcellularLocation>
        <location evidence="1">Cytoplasm</location>
        <location evidence="1">Cytoskeleton</location>
        <location evidence="1">Cilium axoneme</location>
    </subcellularLocation>
</comment>
<dbReference type="GO" id="GO:0005930">
    <property type="term" value="C:axoneme"/>
    <property type="evidence" value="ECO:0007669"/>
    <property type="project" value="UniProtKB-SubCell"/>
</dbReference>
<feature type="region of interest" description="Disordered" evidence="3">
    <location>
        <begin position="257"/>
        <end position="284"/>
    </location>
</feature>
<feature type="non-terminal residue" evidence="5">
    <location>
        <position position="1"/>
    </location>
</feature>
<evidence type="ECO:0000256" key="2">
    <source>
        <dbReference type="ARBA" id="ARBA00022786"/>
    </source>
</evidence>
<accession>A0AAE0BLT0</accession>
<dbReference type="Pfam" id="PF25372">
    <property type="entry name" value="DUF7885"/>
    <property type="match status" value="1"/>
</dbReference>
<protein>
    <recommendedName>
        <fullName evidence="4">F-box/LRR-repeat protein 15-like leucin rich repeat domain-containing protein</fullName>
    </recommendedName>
</protein>
<dbReference type="PANTHER" id="PTHR13382">
    <property type="entry name" value="MITOCHONDRIAL ATP SYNTHASE COUPLING FACTOR B"/>
    <property type="match status" value="1"/>
</dbReference>
<feature type="compositionally biased region" description="Basic and acidic residues" evidence="3">
    <location>
        <begin position="257"/>
        <end position="273"/>
    </location>
</feature>
<sequence length="303" mass="32640">CRKVTCGLIGEQFQRLQSLVCDMTRRDSAHRAGAKEPADARPSGLVSARHTQLQSSEDLLRNADMVHLTLITAANCSPTLRLLDVHNSFGLKDAALQAVSTQCPLLETLDIGGCDKLTDLTLVAIARGCPQMRALFVRDCHRMTTAGVKAVVASCPKLQVLDLRNCIEISDGAIQAMAAPRTEGYLGLRCLDVSGCAQLTDASLRSLAQISPRSLEALYPGKRLGAGEIGRAPKVHASTRKKGENGIVGRTPNARASREIKGGGEKMQAERPRQPGIKGKKRKSIKMMKARLMVARMSEAYAS</sequence>
<organism evidence="5 6">
    <name type="scientific">Cymbomonas tetramitiformis</name>
    <dbReference type="NCBI Taxonomy" id="36881"/>
    <lineage>
        <taxon>Eukaryota</taxon>
        <taxon>Viridiplantae</taxon>
        <taxon>Chlorophyta</taxon>
        <taxon>Pyramimonadophyceae</taxon>
        <taxon>Pyramimonadales</taxon>
        <taxon>Pyramimonadaceae</taxon>
        <taxon>Cymbomonas</taxon>
    </lineage>
</organism>
<evidence type="ECO:0000313" key="6">
    <source>
        <dbReference type="Proteomes" id="UP001190700"/>
    </source>
</evidence>
<gene>
    <name evidence="5" type="ORF">CYMTET_51891</name>
</gene>
<dbReference type="InterPro" id="IPR032675">
    <property type="entry name" value="LRR_dom_sf"/>
</dbReference>
<keyword evidence="2" id="KW-0833">Ubl conjugation pathway</keyword>
<evidence type="ECO:0000256" key="3">
    <source>
        <dbReference type="SAM" id="MobiDB-lite"/>
    </source>
</evidence>
<dbReference type="SUPFAM" id="SSF52047">
    <property type="entry name" value="RNI-like"/>
    <property type="match status" value="1"/>
</dbReference>
<feature type="domain" description="F-box/LRR-repeat protein 15-like leucin rich repeat" evidence="4">
    <location>
        <begin position="71"/>
        <end position="151"/>
    </location>
</feature>
<evidence type="ECO:0000259" key="4">
    <source>
        <dbReference type="Pfam" id="PF25372"/>
    </source>
</evidence>